<evidence type="ECO:0000313" key="5">
    <source>
        <dbReference type="EMBL" id="QAT61880.1"/>
    </source>
</evidence>
<dbReference type="Pfam" id="PF00465">
    <property type="entry name" value="Fe-ADH"/>
    <property type="match status" value="1"/>
</dbReference>
<feature type="domain" description="Fe-containing alcohol dehydrogenase-like C-terminal" evidence="4">
    <location>
        <begin position="177"/>
        <end position="369"/>
    </location>
</feature>
<dbReference type="SUPFAM" id="SSF56796">
    <property type="entry name" value="Dehydroquinate synthase-like"/>
    <property type="match status" value="1"/>
</dbReference>
<evidence type="ECO:0000256" key="1">
    <source>
        <dbReference type="ARBA" id="ARBA00007358"/>
    </source>
</evidence>
<evidence type="ECO:0000259" key="3">
    <source>
        <dbReference type="Pfam" id="PF00465"/>
    </source>
</evidence>
<dbReference type="InterPro" id="IPR056798">
    <property type="entry name" value="ADH_Fe_C"/>
</dbReference>
<dbReference type="AlphaFoldDB" id="A0A410QD13"/>
<name>A0A410QD13_9FIRM</name>
<dbReference type="Gene3D" id="3.40.50.1970">
    <property type="match status" value="1"/>
</dbReference>
<protein>
    <submittedName>
        <fullName evidence="5">Iron-containing alcohol dehydrogenase</fullName>
    </submittedName>
</protein>
<dbReference type="Pfam" id="PF25137">
    <property type="entry name" value="ADH_Fe_C"/>
    <property type="match status" value="1"/>
</dbReference>
<dbReference type="EMBL" id="CP035282">
    <property type="protein sequence ID" value="QAT61880.1"/>
    <property type="molecule type" value="Genomic_DNA"/>
</dbReference>
<proteinExistence type="inferred from homology"/>
<dbReference type="GO" id="GO:0004022">
    <property type="term" value="F:alcohol dehydrogenase (NAD+) activity"/>
    <property type="evidence" value="ECO:0007669"/>
    <property type="project" value="TreeGrafter"/>
</dbReference>
<dbReference type="KEGG" id="spoa:EQM13_09885"/>
<dbReference type="Gene3D" id="1.20.1090.10">
    <property type="entry name" value="Dehydroquinate synthase-like - alpha domain"/>
    <property type="match status" value="1"/>
</dbReference>
<dbReference type="Proteomes" id="UP000287969">
    <property type="component" value="Chromosome"/>
</dbReference>
<dbReference type="RefSeq" id="WP_128752552.1">
    <property type="nucleotide sequence ID" value="NZ_CP035282.1"/>
</dbReference>
<evidence type="ECO:0000256" key="2">
    <source>
        <dbReference type="ARBA" id="ARBA00023002"/>
    </source>
</evidence>
<evidence type="ECO:0000313" key="6">
    <source>
        <dbReference type="Proteomes" id="UP000287969"/>
    </source>
</evidence>
<keyword evidence="2" id="KW-0560">Oxidoreductase</keyword>
<comment type="similarity">
    <text evidence="1">Belongs to the iron-containing alcohol dehydrogenase family.</text>
</comment>
<dbReference type="InterPro" id="IPR001670">
    <property type="entry name" value="ADH_Fe/GldA"/>
</dbReference>
<evidence type="ECO:0000259" key="4">
    <source>
        <dbReference type="Pfam" id="PF25137"/>
    </source>
</evidence>
<feature type="domain" description="Alcohol dehydrogenase iron-type/glycerol dehydrogenase GldA" evidence="3">
    <location>
        <begin position="26"/>
        <end position="165"/>
    </location>
</feature>
<keyword evidence="6" id="KW-1185">Reference proteome</keyword>
<gene>
    <name evidence="5" type="ORF">EQM13_09885</name>
</gene>
<reference evidence="6" key="1">
    <citation type="submission" date="2019-01" db="EMBL/GenBank/DDBJ databases">
        <title>Draft genomes of a novel of Sporanaerobacter strains.</title>
        <authorList>
            <person name="Ma S."/>
        </authorList>
    </citation>
    <scope>NUCLEOTIDE SEQUENCE [LARGE SCALE GENOMIC DNA]</scope>
    <source>
        <strain evidence="6">NJN-17</strain>
    </source>
</reference>
<sequence>MSKFRIVPDIYEFDTFKEFTENFPIDKEDLLVTQRFIYEPFMKGLNLSCKIIFQEEFGNGEPSDVMVDAILKKTKGMSYKRVIAVGGGTVIDISKLLSLKSFESAEEIFDDPSKIIREKELILIPTTCGTGSEVTRSAIITSVQRKTKVRMAYDAYFADAAVLIPQLISTLPYRFFAYSSIDALIHGVESFLSPNATPYTDIFAMAAIRTIVKSFLVIANEGQEKRKDIEKDVLLASNYAGISFGNAGCGAVHALAFPLSGRYHVAHGESNYQFFCEVLRKYYSKNPEGKIKNLCKCLTEILNCNTDNVIDELSNLLNKIWPVKKLRDFGMRENEIKEFAEEVYNELQSVLATSYIPLAKEELEEINRNLY</sequence>
<accession>A0A410QD13</accession>
<dbReference type="GO" id="GO:0046872">
    <property type="term" value="F:metal ion binding"/>
    <property type="evidence" value="ECO:0007669"/>
    <property type="project" value="InterPro"/>
</dbReference>
<dbReference type="PANTHER" id="PTHR11496:SF102">
    <property type="entry name" value="ALCOHOL DEHYDROGENASE 4"/>
    <property type="match status" value="1"/>
</dbReference>
<dbReference type="PANTHER" id="PTHR11496">
    <property type="entry name" value="ALCOHOL DEHYDROGENASE"/>
    <property type="match status" value="1"/>
</dbReference>
<dbReference type="OrthoDB" id="9804734at2"/>
<dbReference type="InterPro" id="IPR039697">
    <property type="entry name" value="Alcohol_dehydrogenase_Fe"/>
</dbReference>
<organism evidence="5 6">
    <name type="scientific">Acidilutibacter cellobiosedens</name>
    <dbReference type="NCBI Taxonomy" id="2507161"/>
    <lineage>
        <taxon>Bacteria</taxon>
        <taxon>Bacillati</taxon>
        <taxon>Bacillota</taxon>
        <taxon>Tissierellia</taxon>
        <taxon>Tissierellales</taxon>
        <taxon>Acidilutibacteraceae</taxon>
        <taxon>Acidilutibacter</taxon>
    </lineage>
</organism>